<evidence type="ECO:0000256" key="6">
    <source>
        <dbReference type="ARBA" id="ARBA00023136"/>
    </source>
</evidence>
<dbReference type="Gene3D" id="1.20.1250.20">
    <property type="entry name" value="MFS general substrate transporter like domains"/>
    <property type="match status" value="1"/>
</dbReference>
<dbReference type="PROSITE" id="PS00775">
    <property type="entry name" value="GLYCOSYL_HYDROL_F3"/>
    <property type="match status" value="1"/>
</dbReference>
<dbReference type="GO" id="GO:0006857">
    <property type="term" value="P:oligopeptide transport"/>
    <property type="evidence" value="ECO:0007669"/>
    <property type="project" value="InterPro"/>
</dbReference>
<feature type="region of interest" description="Disordered" evidence="10">
    <location>
        <begin position="1"/>
        <end position="21"/>
    </location>
</feature>
<comment type="caution">
    <text evidence="14">The sequence shown here is derived from an EMBL/GenBank/DDBJ whole genome shotgun (WGS) entry which is preliminary data.</text>
</comment>
<dbReference type="GO" id="GO:0016020">
    <property type="term" value="C:membrane"/>
    <property type="evidence" value="ECO:0007669"/>
    <property type="project" value="UniProtKB-SubCell"/>
</dbReference>
<evidence type="ECO:0000256" key="8">
    <source>
        <dbReference type="RuleBase" id="RU003755"/>
    </source>
</evidence>
<dbReference type="FunFam" id="3.40.50.1700:FF:000002">
    <property type="entry name" value="Glycosyl hydrolase family protein"/>
    <property type="match status" value="1"/>
</dbReference>
<dbReference type="FunFam" id="3.20.20.300:FF:000003">
    <property type="entry name" value="Beta-D-glucan exohydrolase isoenzyme ExoI"/>
    <property type="match status" value="1"/>
</dbReference>
<evidence type="ECO:0000256" key="9">
    <source>
        <dbReference type="RuleBase" id="RU361161"/>
    </source>
</evidence>
<keyword evidence="8" id="KW-0813">Transport</keyword>
<dbReference type="Pfam" id="PF00933">
    <property type="entry name" value="Glyco_hydro_3"/>
    <property type="match status" value="1"/>
</dbReference>
<dbReference type="InterPro" id="IPR036259">
    <property type="entry name" value="MFS_trans_sf"/>
</dbReference>
<evidence type="ECO:0000313" key="14">
    <source>
        <dbReference type="EMBL" id="THU50019.1"/>
    </source>
</evidence>
<dbReference type="Pfam" id="PF00854">
    <property type="entry name" value="PTR2"/>
    <property type="match status" value="1"/>
</dbReference>
<evidence type="ECO:0000256" key="4">
    <source>
        <dbReference type="ARBA" id="ARBA00022801"/>
    </source>
</evidence>
<name>A0A4S8IP09_MUSBA</name>
<protein>
    <submittedName>
        <fullName evidence="14">Uncharacterized protein</fullName>
    </submittedName>
</protein>
<evidence type="ECO:0000256" key="11">
    <source>
        <dbReference type="SAM" id="Phobius"/>
    </source>
</evidence>
<dbReference type="Gene3D" id="3.20.20.300">
    <property type="entry name" value="Glycoside hydrolase, family 3, N-terminal domain"/>
    <property type="match status" value="1"/>
</dbReference>
<feature type="transmembrane region" description="Helical" evidence="11">
    <location>
        <begin position="983"/>
        <end position="1003"/>
    </location>
</feature>
<keyword evidence="15" id="KW-1185">Reference proteome</keyword>
<reference evidence="14 15" key="1">
    <citation type="journal article" date="2019" name="Nat. Plants">
        <title>Genome sequencing of Musa balbisiana reveals subgenome evolution and function divergence in polyploid bananas.</title>
        <authorList>
            <person name="Yao X."/>
        </authorList>
    </citation>
    <scope>NUCLEOTIDE SEQUENCE [LARGE SCALE GENOMIC DNA]</scope>
    <source>
        <strain evidence="15">cv. DH-PKW</strain>
        <tissue evidence="14">Leaves</tissue>
    </source>
</reference>
<dbReference type="InterPro" id="IPR001764">
    <property type="entry name" value="Glyco_hydro_3_N"/>
</dbReference>
<dbReference type="EMBL" id="PYDT01000009">
    <property type="protein sequence ID" value="THU50019.1"/>
    <property type="molecule type" value="Genomic_DNA"/>
</dbReference>
<feature type="transmembrane region" description="Helical" evidence="11">
    <location>
        <begin position="834"/>
        <end position="853"/>
    </location>
</feature>
<comment type="similarity">
    <text evidence="8">Belongs to the major facilitator superfamily. Proton-dependent oligopeptide transporter (POT/PTR) (TC 2.A.17) family.</text>
</comment>
<feature type="domain" description="Glycoside hydrolase family 3 N-terminal" evidence="12">
    <location>
        <begin position="145"/>
        <end position="473"/>
    </location>
</feature>
<evidence type="ECO:0000256" key="2">
    <source>
        <dbReference type="ARBA" id="ARBA00005336"/>
    </source>
</evidence>
<keyword evidence="4 9" id="KW-0378">Hydrolase</keyword>
<feature type="transmembrane region" description="Helical" evidence="11">
    <location>
        <begin position="1185"/>
        <end position="1204"/>
    </location>
</feature>
<comment type="subcellular location">
    <subcellularLocation>
        <location evidence="1 8">Membrane</location>
        <topology evidence="1 8">Multi-pass membrane protein</topology>
    </subcellularLocation>
</comment>
<dbReference type="PANTHER" id="PTHR30620:SF33">
    <property type="entry name" value="BETA-D-GLUCAN EXOHYDROLASE-LIKE PROTEIN-RELATED"/>
    <property type="match status" value="1"/>
</dbReference>
<keyword evidence="3 8" id="KW-0812">Transmembrane</keyword>
<evidence type="ECO:0000256" key="1">
    <source>
        <dbReference type="ARBA" id="ARBA00004141"/>
    </source>
</evidence>
<feature type="domain" description="Glycoside hydrolase family 3 C-terminal" evidence="13">
    <location>
        <begin position="510"/>
        <end position="685"/>
    </location>
</feature>
<dbReference type="InterPro" id="IPR018456">
    <property type="entry name" value="PTR2_symporter_CS"/>
</dbReference>
<dbReference type="InterPro" id="IPR036962">
    <property type="entry name" value="Glyco_hydro_3_N_sf"/>
</dbReference>
<dbReference type="SUPFAM" id="SSF103473">
    <property type="entry name" value="MFS general substrate transporter"/>
    <property type="match status" value="1"/>
</dbReference>
<dbReference type="PANTHER" id="PTHR30620">
    <property type="entry name" value="PERIPLASMIC BETA-GLUCOSIDASE-RELATED"/>
    <property type="match status" value="1"/>
</dbReference>
<dbReference type="GO" id="GO:0022857">
    <property type="term" value="F:transmembrane transporter activity"/>
    <property type="evidence" value="ECO:0007669"/>
    <property type="project" value="InterPro"/>
</dbReference>
<proteinExistence type="inferred from homology"/>
<evidence type="ECO:0000259" key="13">
    <source>
        <dbReference type="Pfam" id="PF01915"/>
    </source>
</evidence>
<dbReference type="GO" id="GO:0008422">
    <property type="term" value="F:beta-glucosidase activity"/>
    <property type="evidence" value="ECO:0007669"/>
    <property type="project" value="TreeGrafter"/>
</dbReference>
<evidence type="ECO:0000256" key="3">
    <source>
        <dbReference type="ARBA" id="ARBA00022692"/>
    </source>
</evidence>
<dbReference type="AlphaFoldDB" id="A0A4S8IP09"/>
<feature type="transmembrane region" description="Helical" evidence="11">
    <location>
        <begin position="1064"/>
        <end position="1086"/>
    </location>
</feature>
<dbReference type="Proteomes" id="UP000317650">
    <property type="component" value="Chromosome 6"/>
</dbReference>
<dbReference type="InterPro" id="IPR019800">
    <property type="entry name" value="Glyco_hydro_3_AS"/>
</dbReference>
<feature type="transmembrane region" description="Helical" evidence="11">
    <location>
        <begin position="746"/>
        <end position="765"/>
    </location>
</feature>
<feature type="transmembrane region" description="Helical" evidence="11">
    <location>
        <begin position="1106"/>
        <end position="1128"/>
    </location>
</feature>
<feature type="transmembrane region" description="Helical" evidence="11">
    <location>
        <begin position="859"/>
        <end position="879"/>
    </location>
</feature>
<dbReference type="InterPro" id="IPR051915">
    <property type="entry name" value="Cellulose_Degrad_GH3"/>
</dbReference>
<organism evidence="14 15">
    <name type="scientific">Musa balbisiana</name>
    <name type="common">Banana</name>
    <dbReference type="NCBI Taxonomy" id="52838"/>
    <lineage>
        <taxon>Eukaryota</taxon>
        <taxon>Viridiplantae</taxon>
        <taxon>Streptophyta</taxon>
        <taxon>Embryophyta</taxon>
        <taxon>Tracheophyta</taxon>
        <taxon>Spermatophyta</taxon>
        <taxon>Magnoliopsida</taxon>
        <taxon>Liliopsida</taxon>
        <taxon>Zingiberales</taxon>
        <taxon>Musaceae</taxon>
        <taxon>Musa</taxon>
    </lineage>
</organism>
<dbReference type="Pfam" id="PF01915">
    <property type="entry name" value="Glyco_hydro_3_C"/>
    <property type="match status" value="1"/>
</dbReference>
<accession>A0A4S8IP09</accession>
<feature type="transmembrane region" description="Helical" evidence="11">
    <location>
        <begin position="1140"/>
        <end position="1165"/>
    </location>
</feature>
<evidence type="ECO:0000256" key="10">
    <source>
        <dbReference type="SAM" id="MobiDB-lite"/>
    </source>
</evidence>
<dbReference type="PRINTS" id="PR00133">
    <property type="entry name" value="GLHYDRLASE3"/>
</dbReference>
<dbReference type="Gene3D" id="3.40.50.1700">
    <property type="entry name" value="Glycoside hydrolase family 3 C-terminal domain"/>
    <property type="match status" value="2"/>
</dbReference>
<evidence type="ECO:0000313" key="15">
    <source>
        <dbReference type="Proteomes" id="UP000317650"/>
    </source>
</evidence>
<evidence type="ECO:0000256" key="5">
    <source>
        <dbReference type="ARBA" id="ARBA00022989"/>
    </source>
</evidence>
<evidence type="ECO:0000259" key="12">
    <source>
        <dbReference type="Pfam" id="PF00933"/>
    </source>
</evidence>
<feature type="transmembrane region" description="Helical" evidence="11">
    <location>
        <begin position="1023"/>
        <end position="1043"/>
    </location>
</feature>
<evidence type="ECO:0000256" key="7">
    <source>
        <dbReference type="ARBA" id="ARBA00023295"/>
    </source>
</evidence>
<sequence>MLEGIRDAAGNETEDICDPSPSEATLCDQEFSYTVVAIGEDAHAESSGDRTELGIPFDGASTVSLVASKVPTVVIVISDRPLVFEPEVLEKIDALVQLGCLEAREGALLMSCLEDSWMANELLPPYRDATQPVESRVRDLLSRMTLREKAAQMAQIERRVASPSALSGLPVGSVLSAGGSAPRESASPRDWADMIDRIQRWALASCLGIPILYASDAVHGHNNLYGATIFPHNVALGAIRDGDLARRIGEATALEVRATGIHWTFAPCVAVCRDPRWGRCYESYSEDTDIVRTMTSIVAGLQGSPPRGHPPGHPFLAGRKNVIACAKHFVGDGGTDKGKNEGNTICTFEELEATHMKPYLDCLALGVSTIMASYSSWNGRPLHSNHYLITEILKGKLGFKGFVISDWEGIDRLCQPHGSDYRYCISASVNAGIDMIMVPHRYEKFLEDLVFLVESGRISMTRIDDAVERILRVKFVVGLFEYPFSDRSLFDVVGCKEHRILAREAVRRSLVLLKNGKDLKKQILPLDKNARRILVAGTHADDIGYQCGGWTITWHGSSGRITIGTTVLEAIREAAGNETEVVYEKCPSEATFSDREYSYAIVAIGEDAYAEFLGDRTELGIPFDGATMISLVAGKVPTVVIVISGRPLVFEPELLDKIDALVAAWLPGSEGGGIADVLFGDYDFEANECCERLAYYGMSTNLVNYMKDRLHQGNATAANNVTDWSGTCYVMPLLGAFIADAYAGRYWTIASFMIIYVLGLTLLTLTASVKGLEPTCHSGVCDPTRAQTAVVFTSLYLIALATGGIKPCVSSFGADQFDETDESEKKRKSSFFNWFYFSINIGSLVAASVLVWIQTNVGWGWGFGIPAVAVAVAVVSFFLGTPLYRHQKPGGSPLTRIAQVMVASLRKSGVKLPANKSLLYEITREDSAIRGSRKMDHTDQLKFLDKAAVQTREDKINGAVNPWRLCTVTQVEELKSIVRLLPIWASGIVFSTVYSQMGTMFVLQGNTLDRHMGRRFEIPSASLSIFDTISVIVWVPIYDRVVVPVARRFTGRERGFTHLTRMGVGLVISIFAMSSAGVLEVARLRVVARHKRYGGYVPPMSVFWQVPQYVIVGAAEVFTFIGQLEFFYDQAPDAMRSMCSALSLTTAALGNYLSSLLVTIVARITTKNGKPGWIPDDLDRGHLDYFFGLLAVLSLVNFGVYLVMAKWYTYKKAIDNETST</sequence>
<dbReference type="InterPro" id="IPR017853">
    <property type="entry name" value="GH"/>
</dbReference>
<dbReference type="SUPFAM" id="SSF52279">
    <property type="entry name" value="Beta-D-glucan exohydrolase, C-terminal domain"/>
    <property type="match status" value="2"/>
</dbReference>
<dbReference type="STRING" id="52838.A0A4S8IP09"/>
<gene>
    <name evidence="14" type="ORF">C4D60_Mb06t15670</name>
</gene>
<dbReference type="InterPro" id="IPR000109">
    <property type="entry name" value="POT_fam"/>
</dbReference>
<dbReference type="InterPro" id="IPR036881">
    <property type="entry name" value="Glyco_hydro_3_C_sf"/>
</dbReference>
<dbReference type="PROSITE" id="PS01023">
    <property type="entry name" value="PTR2_2"/>
    <property type="match status" value="1"/>
</dbReference>
<comment type="similarity">
    <text evidence="2 9">Belongs to the glycosyl hydrolase 3 family.</text>
</comment>
<dbReference type="InterPro" id="IPR002772">
    <property type="entry name" value="Glyco_hydro_3_C"/>
</dbReference>
<keyword evidence="7 9" id="KW-0326">Glycosidase</keyword>
<keyword evidence="5 11" id="KW-1133">Transmembrane helix</keyword>
<dbReference type="SUPFAM" id="SSF51445">
    <property type="entry name" value="(Trans)glycosidases"/>
    <property type="match status" value="1"/>
</dbReference>
<dbReference type="GO" id="GO:0009251">
    <property type="term" value="P:glucan catabolic process"/>
    <property type="evidence" value="ECO:0007669"/>
    <property type="project" value="TreeGrafter"/>
</dbReference>
<keyword evidence="6 11" id="KW-0472">Membrane</keyword>